<protein>
    <submittedName>
        <fullName evidence="2">Uncharacterized protein</fullName>
    </submittedName>
</protein>
<gene>
    <name evidence="2" type="ORF">OP8BY_2044</name>
</gene>
<reference evidence="2 3" key="1">
    <citation type="submission" date="2018-08" db="EMBL/GenBank/DDBJ databases">
        <title>Genome analysis of the thermophilic bacterium of the candidate phylum Aminicenantes from deep subsurface aquifer revealed its physiology and ecological role.</title>
        <authorList>
            <person name="Kadnikov V.V."/>
            <person name="Mardanov A.V."/>
            <person name="Beletsky A.V."/>
            <person name="Karnachuk O.V."/>
            <person name="Ravin N.V."/>
        </authorList>
    </citation>
    <scope>NUCLEOTIDE SEQUENCE [LARGE SCALE GENOMIC DNA]</scope>
    <source>
        <strain evidence="2">BY38</strain>
    </source>
</reference>
<accession>A0A3E2BMU5</accession>
<feature type="region of interest" description="Disordered" evidence="1">
    <location>
        <begin position="152"/>
        <end position="215"/>
    </location>
</feature>
<sequence length="215" mass="26003">MPNYYWVFIEGRRFYSNQLQPWILPLERNVTIINYTVIRDRYTVRGRDMVINDALSPQEIERLTRRPVTRVSVREVKKPEEAGGGIDEVRIYRPQIKQEETAPKTVLKREEAEQKIGPVREDRPEEVEVIHRQENSLLERTQRLELERLKRQAEEEARNAPPQDRQKKLIEVQSRLEELKKKHEQEKQEMQKRQAEEKKVIRKEDLKRKTDEEKR</sequence>
<evidence type="ECO:0000256" key="1">
    <source>
        <dbReference type="SAM" id="MobiDB-lite"/>
    </source>
</evidence>
<evidence type="ECO:0000313" key="2">
    <source>
        <dbReference type="EMBL" id="RFT16038.1"/>
    </source>
</evidence>
<dbReference type="Proteomes" id="UP000257323">
    <property type="component" value="Unassembled WGS sequence"/>
</dbReference>
<name>A0A3E2BMU5_9BACT</name>
<proteinExistence type="predicted"/>
<dbReference type="EMBL" id="QUAH01000005">
    <property type="protein sequence ID" value="RFT16038.1"/>
    <property type="molecule type" value="Genomic_DNA"/>
</dbReference>
<evidence type="ECO:0000313" key="3">
    <source>
        <dbReference type="Proteomes" id="UP000257323"/>
    </source>
</evidence>
<comment type="caution">
    <text evidence="2">The sequence shown here is derived from an EMBL/GenBank/DDBJ whole genome shotgun (WGS) entry which is preliminary data.</text>
</comment>
<organism evidence="2 3">
    <name type="scientific">Candidatus Saccharicenans subterraneus</name>
    <dbReference type="NCBI Taxonomy" id="2508984"/>
    <lineage>
        <taxon>Bacteria</taxon>
        <taxon>Candidatus Aminicenantota</taxon>
        <taxon>Candidatus Aminicenantia</taxon>
        <taxon>Candidatus Aminicenantales</taxon>
        <taxon>Candidatus Saccharicenantaceae</taxon>
        <taxon>Candidatus Saccharicenans</taxon>
    </lineage>
</organism>
<dbReference type="AlphaFoldDB" id="A0A3E2BMU5"/>